<dbReference type="OrthoDB" id="72892at2759"/>
<keyword evidence="3" id="KW-1185">Reference proteome</keyword>
<dbReference type="HOGENOM" id="CLU_953366_0_0_1"/>
<evidence type="ECO:0000256" key="1">
    <source>
        <dbReference type="SAM" id="MobiDB-lite"/>
    </source>
</evidence>
<dbReference type="Proteomes" id="UP000001194">
    <property type="component" value="Unassembled WGS sequence"/>
</dbReference>
<organism evidence="3">
    <name type="scientific">Laccaria bicolor (strain S238N-H82 / ATCC MYA-4686)</name>
    <name type="common">Bicoloured deceiver</name>
    <name type="synonym">Laccaria laccata var. bicolor</name>
    <dbReference type="NCBI Taxonomy" id="486041"/>
    <lineage>
        <taxon>Eukaryota</taxon>
        <taxon>Fungi</taxon>
        <taxon>Dikarya</taxon>
        <taxon>Basidiomycota</taxon>
        <taxon>Agaricomycotina</taxon>
        <taxon>Agaricomycetes</taxon>
        <taxon>Agaricomycetidae</taxon>
        <taxon>Agaricales</taxon>
        <taxon>Agaricineae</taxon>
        <taxon>Hydnangiaceae</taxon>
        <taxon>Laccaria</taxon>
    </lineage>
</organism>
<evidence type="ECO:0000313" key="2">
    <source>
        <dbReference type="EMBL" id="EDQ99984.1"/>
    </source>
</evidence>
<dbReference type="InParanoid" id="B0DZJ3"/>
<dbReference type="AlphaFoldDB" id="B0DZJ3"/>
<sequence length="292" mass="32197">MEREVRRQVSEVGVVVGLAQQGKGKGNQVRGVLLAESTQRLLWMSHQCLPSVVAEARFDVGKLLLNYSVRSIDEKVEMEKEDGMEVEGEEVKDEDEEPGQPLCGLVKQVQHLTQISTSSSNPSLPSQPPSSATHFPPSYSTSSHKASFSNLTLPNLPSGFLAYHTCRSPGAESTDGTPLKDEGEVVIRFLDECVQWCLKTPCCYIEDMYALFTATPGEIPDRLDTCPSPLSPSQVRLLASQISKFHAPAIRDLVEHLDPEQSKIWDGLESRGCIGFSGPFGPHMAFLTRERR</sequence>
<feature type="compositionally biased region" description="Acidic residues" evidence="1">
    <location>
        <begin position="84"/>
        <end position="98"/>
    </location>
</feature>
<protein>
    <submittedName>
        <fullName evidence="2">Predicted protein</fullName>
    </submittedName>
</protein>
<gene>
    <name evidence="2" type="ORF">LACBIDRAFT_315004</name>
</gene>
<dbReference type="GeneID" id="6085005"/>
<reference evidence="2 3" key="1">
    <citation type="journal article" date="2008" name="Nature">
        <title>The genome of Laccaria bicolor provides insights into mycorrhizal symbiosis.</title>
        <authorList>
            <person name="Martin F."/>
            <person name="Aerts A."/>
            <person name="Ahren D."/>
            <person name="Brun A."/>
            <person name="Danchin E.G.J."/>
            <person name="Duchaussoy F."/>
            <person name="Gibon J."/>
            <person name="Kohler A."/>
            <person name="Lindquist E."/>
            <person name="Pereda V."/>
            <person name="Salamov A."/>
            <person name="Shapiro H.J."/>
            <person name="Wuyts J."/>
            <person name="Blaudez D."/>
            <person name="Buee M."/>
            <person name="Brokstein P."/>
            <person name="Canbaeck B."/>
            <person name="Cohen D."/>
            <person name="Courty P.E."/>
            <person name="Coutinho P.M."/>
            <person name="Delaruelle C."/>
            <person name="Detter J.C."/>
            <person name="Deveau A."/>
            <person name="DiFazio S."/>
            <person name="Duplessis S."/>
            <person name="Fraissinet-Tachet L."/>
            <person name="Lucic E."/>
            <person name="Frey-Klett P."/>
            <person name="Fourrey C."/>
            <person name="Feussner I."/>
            <person name="Gay G."/>
            <person name="Grimwood J."/>
            <person name="Hoegger P.J."/>
            <person name="Jain P."/>
            <person name="Kilaru S."/>
            <person name="Labbe J."/>
            <person name="Lin Y.C."/>
            <person name="Legue V."/>
            <person name="Le Tacon F."/>
            <person name="Marmeisse R."/>
            <person name="Melayah D."/>
            <person name="Montanini B."/>
            <person name="Muratet M."/>
            <person name="Nehls U."/>
            <person name="Niculita-Hirzel H."/>
            <person name="Oudot-Le Secq M.P."/>
            <person name="Peter M."/>
            <person name="Quesneville H."/>
            <person name="Rajashekar B."/>
            <person name="Reich M."/>
            <person name="Rouhier N."/>
            <person name="Schmutz J."/>
            <person name="Yin T."/>
            <person name="Chalot M."/>
            <person name="Henrissat B."/>
            <person name="Kuees U."/>
            <person name="Lucas S."/>
            <person name="Van de Peer Y."/>
            <person name="Podila G.K."/>
            <person name="Polle A."/>
            <person name="Pukkila P.J."/>
            <person name="Richardson P.M."/>
            <person name="Rouze P."/>
            <person name="Sanders I.R."/>
            <person name="Stajich J.E."/>
            <person name="Tunlid A."/>
            <person name="Tuskan G."/>
            <person name="Grigoriev I.V."/>
        </authorList>
    </citation>
    <scope>NUCLEOTIDE SEQUENCE [LARGE SCALE GENOMIC DNA]</scope>
    <source>
        <strain evidence="3">S238N-H82 / ATCC MYA-4686</strain>
    </source>
</reference>
<dbReference type="RefSeq" id="XP_001889395.1">
    <property type="nucleotide sequence ID" value="XM_001889360.1"/>
</dbReference>
<name>B0DZJ3_LACBS</name>
<evidence type="ECO:0000313" key="3">
    <source>
        <dbReference type="Proteomes" id="UP000001194"/>
    </source>
</evidence>
<dbReference type="EMBL" id="DS547156">
    <property type="protein sequence ID" value="EDQ99984.1"/>
    <property type="molecule type" value="Genomic_DNA"/>
</dbReference>
<accession>B0DZJ3</accession>
<feature type="region of interest" description="Disordered" evidence="1">
    <location>
        <begin position="116"/>
        <end position="139"/>
    </location>
</feature>
<dbReference type="KEGG" id="lbc:LACBIDRAFT_315004"/>
<feature type="region of interest" description="Disordered" evidence="1">
    <location>
        <begin position="80"/>
        <end position="100"/>
    </location>
</feature>
<dbReference type="STRING" id="486041.B0DZJ3"/>
<proteinExistence type="predicted"/>